<evidence type="ECO:0000313" key="2">
    <source>
        <dbReference type="Proteomes" id="UP000323994"/>
    </source>
</evidence>
<name>A0A5M8QR94_9BACT</name>
<proteinExistence type="predicted"/>
<gene>
    <name evidence="1" type="ORF">FEM33_18205</name>
</gene>
<dbReference type="EMBL" id="VBSN01000049">
    <property type="protein sequence ID" value="KAA6438599.1"/>
    <property type="molecule type" value="Genomic_DNA"/>
</dbReference>
<comment type="caution">
    <text evidence="1">The sequence shown here is derived from an EMBL/GenBank/DDBJ whole genome shotgun (WGS) entry which is preliminary data.</text>
</comment>
<sequence>MNTSESKPLIALAENKEACQEVFDFVCEKEGTNYNTKLTDDGEGIVIFNDDRKLVIYKSGKTFFEADGAIWDLPNPFRFVDLIRSHGFDISRG</sequence>
<accession>A0A5M8QR94</accession>
<evidence type="ECO:0000313" key="1">
    <source>
        <dbReference type="EMBL" id="KAA6438599.1"/>
    </source>
</evidence>
<dbReference type="RefSeq" id="WP_139013401.1">
    <property type="nucleotide sequence ID" value="NZ_VBSN01000049.1"/>
</dbReference>
<protein>
    <submittedName>
        <fullName evidence="1">Uncharacterized protein</fullName>
    </submittedName>
</protein>
<dbReference type="OrthoDB" id="960329at2"/>
<dbReference type="AlphaFoldDB" id="A0A5M8QR94"/>
<reference evidence="1 2" key="1">
    <citation type="submission" date="2019-05" db="EMBL/GenBank/DDBJ databases">
        <authorList>
            <person name="Qu J.-H."/>
        </authorList>
    </citation>
    <scope>NUCLEOTIDE SEQUENCE [LARGE SCALE GENOMIC DNA]</scope>
    <source>
        <strain evidence="1 2">NS28</strain>
    </source>
</reference>
<organism evidence="1 2">
    <name type="scientific">Dyadobacter flavalbus</name>
    <dbReference type="NCBI Taxonomy" id="2579942"/>
    <lineage>
        <taxon>Bacteria</taxon>
        <taxon>Pseudomonadati</taxon>
        <taxon>Bacteroidota</taxon>
        <taxon>Cytophagia</taxon>
        <taxon>Cytophagales</taxon>
        <taxon>Spirosomataceae</taxon>
        <taxon>Dyadobacter</taxon>
    </lineage>
</organism>
<keyword evidence="2" id="KW-1185">Reference proteome</keyword>
<dbReference type="Proteomes" id="UP000323994">
    <property type="component" value="Unassembled WGS sequence"/>
</dbReference>